<dbReference type="Pfam" id="PF11917">
    <property type="entry name" value="DUF3435"/>
    <property type="match status" value="1"/>
</dbReference>
<dbReference type="Proteomes" id="UP000800200">
    <property type="component" value="Unassembled WGS sequence"/>
</dbReference>
<accession>A0A6A6ET97</accession>
<organism evidence="1 2">
    <name type="scientific">Zopfia rhizophila CBS 207.26</name>
    <dbReference type="NCBI Taxonomy" id="1314779"/>
    <lineage>
        <taxon>Eukaryota</taxon>
        <taxon>Fungi</taxon>
        <taxon>Dikarya</taxon>
        <taxon>Ascomycota</taxon>
        <taxon>Pezizomycotina</taxon>
        <taxon>Dothideomycetes</taxon>
        <taxon>Dothideomycetes incertae sedis</taxon>
        <taxon>Zopfiaceae</taxon>
        <taxon>Zopfia</taxon>
    </lineage>
</organism>
<keyword evidence="2" id="KW-1185">Reference proteome</keyword>
<reference evidence="1" key="1">
    <citation type="journal article" date="2020" name="Stud. Mycol.">
        <title>101 Dothideomycetes genomes: a test case for predicting lifestyles and emergence of pathogens.</title>
        <authorList>
            <person name="Haridas S."/>
            <person name="Albert R."/>
            <person name="Binder M."/>
            <person name="Bloem J."/>
            <person name="Labutti K."/>
            <person name="Salamov A."/>
            <person name="Andreopoulos B."/>
            <person name="Baker S."/>
            <person name="Barry K."/>
            <person name="Bills G."/>
            <person name="Bluhm B."/>
            <person name="Cannon C."/>
            <person name="Castanera R."/>
            <person name="Culley D."/>
            <person name="Daum C."/>
            <person name="Ezra D."/>
            <person name="Gonzalez J."/>
            <person name="Henrissat B."/>
            <person name="Kuo A."/>
            <person name="Liang C."/>
            <person name="Lipzen A."/>
            <person name="Lutzoni F."/>
            <person name="Magnuson J."/>
            <person name="Mondo S."/>
            <person name="Nolan M."/>
            <person name="Ohm R."/>
            <person name="Pangilinan J."/>
            <person name="Park H.-J."/>
            <person name="Ramirez L."/>
            <person name="Alfaro M."/>
            <person name="Sun H."/>
            <person name="Tritt A."/>
            <person name="Yoshinaga Y."/>
            <person name="Zwiers L.-H."/>
            <person name="Turgeon B."/>
            <person name="Goodwin S."/>
            <person name="Spatafora J."/>
            <person name="Crous P."/>
            <person name="Grigoriev I."/>
        </authorList>
    </citation>
    <scope>NUCLEOTIDE SEQUENCE</scope>
    <source>
        <strain evidence="1">CBS 207.26</strain>
    </source>
</reference>
<dbReference type="AlphaFoldDB" id="A0A6A6ET97"/>
<dbReference type="PANTHER" id="PTHR37535:SF4">
    <property type="entry name" value="FLUG DOMAIN-CONTAINING PROTEIN"/>
    <property type="match status" value="1"/>
</dbReference>
<dbReference type="OrthoDB" id="3941562at2759"/>
<protein>
    <submittedName>
        <fullName evidence="1">Uncharacterized protein</fullName>
    </submittedName>
</protein>
<evidence type="ECO:0000313" key="1">
    <source>
        <dbReference type="EMBL" id="KAF2194223.1"/>
    </source>
</evidence>
<name>A0A6A6ET97_9PEZI</name>
<sequence length="115" mass="13530">MDLDWEEIKTLCYEDVTLLTLPNPEGRRDIIVMEVTLKYTKGAKKKPRPKTFILTEVDDFIFDPILLMIVIAILDNAFDAKVTSVEDIYCTRVPAPRHSLEFMWRQKKLRTPIFR</sequence>
<proteinExistence type="predicted"/>
<dbReference type="PANTHER" id="PTHR37535">
    <property type="entry name" value="FLUG DOMAIN PROTEIN"/>
    <property type="match status" value="1"/>
</dbReference>
<dbReference type="EMBL" id="ML994612">
    <property type="protein sequence ID" value="KAF2194223.1"/>
    <property type="molecule type" value="Genomic_DNA"/>
</dbReference>
<evidence type="ECO:0000313" key="2">
    <source>
        <dbReference type="Proteomes" id="UP000800200"/>
    </source>
</evidence>
<dbReference type="InterPro" id="IPR021842">
    <property type="entry name" value="DUF3435"/>
</dbReference>
<gene>
    <name evidence="1" type="ORF">K469DRAFT_193527</name>
</gene>